<dbReference type="AlphaFoldDB" id="A0A1H0AP07"/>
<dbReference type="InterPro" id="IPR021247">
    <property type="entry name" value="DUF2785"/>
</dbReference>
<dbReference type="Proteomes" id="UP000199334">
    <property type="component" value="Unassembled WGS sequence"/>
</dbReference>
<evidence type="ECO:0000313" key="2">
    <source>
        <dbReference type="Proteomes" id="UP000199334"/>
    </source>
</evidence>
<sequence>MNEQDLKSRLLKLKESRNHLNRDKLHLLTKAMLTHLGSTDSELRDGLIYTQFVQLVLDDLFSDDELIQILETCMGEDFLYDRIGIGESDAVFKRSFSSLLIAVILHKNAENQFLDLKKLIKVADRLLEYLQLEKDIRGYVEGKGWAHSIAHVADTLAELAKQPNLPEVYLEKIFIAINWKMSFDKRLFSADEDERMTITVMNLLSSGLNTQTMIRSIKHVAGELVNDFLTGQQSYFHSRMNYKAFLRSLYFNVMEIETYSNLVNALHQSNKDLMKPYLE</sequence>
<protein>
    <recommendedName>
        <fullName evidence="3">DUF2785 domain-containing protein</fullName>
    </recommendedName>
</protein>
<gene>
    <name evidence="1" type="ORF">SAMN05216498_2016</name>
</gene>
<dbReference type="EMBL" id="FNIG01000004">
    <property type="protein sequence ID" value="SDN35217.1"/>
    <property type="molecule type" value="Genomic_DNA"/>
</dbReference>
<dbReference type="RefSeq" id="WP_093856476.1">
    <property type="nucleotide sequence ID" value="NZ_BJVZ01000021.1"/>
</dbReference>
<dbReference type="STRING" id="237069.SAMN05216498_2016"/>
<reference evidence="1 2" key="1">
    <citation type="submission" date="2016-10" db="EMBL/GenBank/DDBJ databases">
        <authorList>
            <person name="de Groot N.N."/>
        </authorList>
    </citation>
    <scope>NUCLEOTIDE SEQUENCE [LARGE SCALE GENOMIC DNA]</scope>
    <source>
        <strain evidence="1 2">CGMCC 1.3442</strain>
    </source>
</reference>
<dbReference type="OrthoDB" id="7619731at2"/>
<keyword evidence="2" id="KW-1185">Reference proteome</keyword>
<proteinExistence type="predicted"/>
<dbReference type="Pfam" id="PF10978">
    <property type="entry name" value="DUF2785"/>
    <property type="match status" value="1"/>
</dbReference>
<accession>A0A1H0AP07</accession>
<evidence type="ECO:0008006" key="3">
    <source>
        <dbReference type="Google" id="ProtNLM"/>
    </source>
</evidence>
<evidence type="ECO:0000313" key="1">
    <source>
        <dbReference type="EMBL" id="SDN35217.1"/>
    </source>
</evidence>
<organism evidence="1 2">
    <name type="scientific">Tenuibacillus multivorans</name>
    <dbReference type="NCBI Taxonomy" id="237069"/>
    <lineage>
        <taxon>Bacteria</taxon>
        <taxon>Bacillati</taxon>
        <taxon>Bacillota</taxon>
        <taxon>Bacilli</taxon>
        <taxon>Bacillales</taxon>
        <taxon>Bacillaceae</taxon>
        <taxon>Tenuibacillus</taxon>
    </lineage>
</organism>
<name>A0A1H0AP07_9BACI</name>